<feature type="region of interest" description="Disordered" evidence="1">
    <location>
        <begin position="280"/>
        <end position="317"/>
    </location>
</feature>
<evidence type="ECO:0000259" key="2">
    <source>
        <dbReference type="Pfam" id="PF11845"/>
    </source>
</evidence>
<dbReference type="Proteomes" id="UP001597110">
    <property type="component" value="Unassembled WGS sequence"/>
</dbReference>
<organism evidence="3 4">
    <name type="scientific">Lysobacter brunescens</name>
    <dbReference type="NCBI Taxonomy" id="262323"/>
    <lineage>
        <taxon>Bacteria</taxon>
        <taxon>Pseudomonadati</taxon>
        <taxon>Pseudomonadota</taxon>
        <taxon>Gammaproteobacteria</taxon>
        <taxon>Lysobacterales</taxon>
        <taxon>Lysobacteraceae</taxon>
        <taxon>Lysobacter</taxon>
    </lineage>
</organism>
<protein>
    <submittedName>
        <fullName evidence="3">DUF3365 domain-containing protein</fullName>
    </submittedName>
</protein>
<accession>A0ABW2Y684</accession>
<keyword evidence="4" id="KW-1185">Reference proteome</keyword>
<evidence type="ECO:0000256" key="1">
    <source>
        <dbReference type="SAM" id="MobiDB-lite"/>
    </source>
</evidence>
<comment type="caution">
    <text evidence="3">The sequence shown here is derived from an EMBL/GenBank/DDBJ whole genome shotgun (WGS) entry which is preliminary data.</text>
</comment>
<evidence type="ECO:0000313" key="4">
    <source>
        <dbReference type="Proteomes" id="UP001597110"/>
    </source>
</evidence>
<dbReference type="EMBL" id="JBHTIF010000001">
    <property type="protein sequence ID" value="MFD0724075.1"/>
    <property type="molecule type" value="Genomic_DNA"/>
</dbReference>
<feature type="compositionally biased region" description="Basic and acidic residues" evidence="1">
    <location>
        <begin position="282"/>
        <end position="303"/>
    </location>
</feature>
<proteinExistence type="predicted"/>
<reference evidence="4" key="1">
    <citation type="journal article" date="2019" name="Int. J. Syst. Evol. Microbiol.">
        <title>The Global Catalogue of Microorganisms (GCM) 10K type strain sequencing project: providing services to taxonomists for standard genome sequencing and annotation.</title>
        <authorList>
            <consortium name="The Broad Institute Genomics Platform"/>
            <consortium name="The Broad Institute Genome Sequencing Center for Infectious Disease"/>
            <person name="Wu L."/>
            <person name="Ma J."/>
        </authorList>
    </citation>
    <scope>NUCLEOTIDE SEQUENCE [LARGE SCALE GENOMIC DNA]</scope>
    <source>
        <strain evidence="4">CCUG 55585</strain>
    </source>
</reference>
<name>A0ABW2Y684_9GAMM</name>
<gene>
    <name evidence="3" type="ORF">ACFQ0E_00535</name>
</gene>
<evidence type="ECO:0000313" key="3">
    <source>
        <dbReference type="EMBL" id="MFD0724075.1"/>
    </source>
</evidence>
<feature type="domain" description="Tll0287-like" evidence="2">
    <location>
        <begin position="76"/>
        <end position="191"/>
    </location>
</feature>
<dbReference type="InterPro" id="IPR021796">
    <property type="entry name" value="Tll0287-like_dom"/>
</dbReference>
<sequence>MTLPKIPRSVLALAALSVLGIYLFVTAPADLDATTGGGRDVPVDVMFRMLDAENASVRAIYTADIVTPGLKNGLKYAEDWKQKHVEAGPLPALLLRETANRLQQRVPELSLFLGSNFPIETSNAFKGVQNDYFAKIDRSGEPQFFRDASTGRHTAMFPDIASAPACVTCHNEHPKSPRKDWKLNDTMGATTWSFARDKVSTQELIDILAAYRASAIDTYAAYLKKTEGFADAARPTLGTRWPGDGRYLPDLDTFRQRVEARNSMATLNLLMQAHGDGARALARTEGDSARAGGKSKDKDKGNDGSEPPLSGTAGLSP</sequence>
<dbReference type="RefSeq" id="WP_386821758.1">
    <property type="nucleotide sequence ID" value="NZ_JBHTIF010000001.1"/>
</dbReference>
<dbReference type="Pfam" id="PF11845">
    <property type="entry name" value="Tll0287-like"/>
    <property type="match status" value="1"/>
</dbReference>